<keyword evidence="2" id="KW-0472">Membrane</keyword>
<organism evidence="4 5">
    <name type="scientific">Didymella pomorum</name>
    <dbReference type="NCBI Taxonomy" id="749634"/>
    <lineage>
        <taxon>Eukaryota</taxon>
        <taxon>Fungi</taxon>
        <taxon>Dikarya</taxon>
        <taxon>Ascomycota</taxon>
        <taxon>Pezizomycotina</taxon>
        <taxon>Dothideomycetes</taxon>
        <taxon>Pleosporomycetidae</taxon>
        <taxon>Pleosporales</taxon>
        <taxon>Pleosporineae</taxon>
        <taxon>Didymellaceae</taxon>
        <taxon>Didymella</taxon>
    </lineage>
</organism>
<dbReference type="OrthoDB" id="5429634at2759"/>
<reference evidence="4" key="1">
    <citation type="submission" date="2022-10" db="EMBL/GenBank/DDBJ databases">
        <title>Tapping the CABI collections for fungal endophytes: first genome assemblies for Collariella, Neodidymelliopsis, Ascochyta clinopodiicola, Didymella pomorum, Didymosphaeria variabile, Neocosmospora piperis and Neocucurbitaria cava.</title>
        <authorList>
            <person name="Hill R."/>
        </authorList>
    </citation>
    <scope>NUCLEOTIDE SEQUENCE</scope>
    <source>
        <strain evidence="4">IMI 355091</strain>
    </source>
</reference>
<dbReference type="AlphaFoldDB" id="A0A9W8YUM1"/>
<accession>A0A9W8YUM1</accession>
<evidence type="ECO:0000259" key="3">
    <source>
        <dbReference type="Pfam" id="PF20163"/>
    </source>
</evidence>
<dbReference type="PANTHER" id="PTHR35395">
    <property type="entry name" value="DUF6536 DOMAIN-CONTAINING PROTEIN"/>
    <property type="match status" value="1"/>
</dbReference>
<feature type="transmembrane region" description="Helical" evidence="2">
    <location>
        <begin position="410"/>
        <end position="434"/>
    </location>
</feature>
<feature type="domain" description="DUF6536" evidence="3">
    <location>
        <begin position="112"/>
        <end position="259"/>
    </location>
</feature>
<feature type="transmembrane region" description="Helical" evidence="2">
    <location>
        <begin position="226"/>
        <end position="243"/>
    </location>
</feature>
<name>A0A9W8YUM1_9PLEO</name>
<dbReference type="PANTHER" id="PTHR35395:SF1">
    <property type="entry name" value="DUF6536 DOMAIN-CONTAINING PROTEIN"/>
    <property type="match status" value="1"/>
</dbReference>
<comment type="caution">
    <text evidence="4">The sequence shown here is derived from an EMBL/GenBank/DDBJ whole genome shotgun (WGS) entry which is preliminary data.</text>
</comment>
<dbReference type="Proteomes" id="UP001140510">
    <property type="component" value="Unassembled WGS sequence"/>
</dbReference>
<feature type="region of interest" description="Disordered" evidence="1">
    <location>
        <begin position="33"/>
        <end position="81"/>
    </location>
</feature>
<sequence>MIRDSDPSKQTWSEVQIDAEQGHTHEILEEGIDSNEHEALLENDPSRACPNCRKRSQREQDETSASDLDSSDDDEARETTLFGRRVPRPSKFVQVTQQRVTDRVRGSRFYGWRMGVLSGCLLASLVLCCNIALVVAGAYRYEGGYDDEGIANLMYGDELTISRYNTALHILINILSSALLAGSNYTMQVLSSPTRLEIDRAHARGDWLEIGILSVRNLKRISRNRAILCVILATSSIPLHLFYNASTFKIIASNDFWVRAIGITSPEYTTLLKASNSSLPNSTYTMLNTSQWRAIYDRPFVSGYGDLYLAVDGIVFNSSTTTTSLSVTPSYFLPWEAKRADAHRSLSVSNILVSAPNPNWVPYAAGVPTLGSENATFNSTYEEGAETTPALLHTLYGFAKKSDAQSRIQISFQFMMVVIAFNIFKLFIMVVVLVTDRRKYIVTLGDAAASFLERPEPLTSRCCLMKADQIILEAQRQASSYSQLPNNEQVIKSNSQSGWLPQTKERYYSDVRIVKGITALVL</sequence>
<keyword evidence="2" id="KW-1133">Transmembrane helix</keyword>
<keyword evidence="2" id="KW-0812">Transmembrane</keyword>
<evidence type="ECO:0000256" key="1">
    <source>
        <dbReference type="SAM" id="MobiDB-lite"/>
    </source>
</evidence>
<dbReference type="EMBL" id="JAPEVA010000201">
    <property type="protein sequence ID" value="KAJ4392817.1"/>
    <property type="molecule type" value="Genomic_DNA"/>
</dbReference>
<evidence type="ECO:0000256" key="2">
    <source>
        <dbReference type="SAM" id="Phobius"/>
    </source>
</evidence>
<evidence type="ECO:0000313" key="4">
    <source>
        <dbReference type="EMBL" id="KAJ4392817.1"/>
    </source>
</evidence>
<feature type="transmembrane region" description="Helical" evidence="2">
    <location>
        <begin position="161"/>
        <end position="181"/>
    </location>
</feature>
<protein>
    <recommendedName>
        <fullName evidence="3">DUF6536 domain-containing protein</fullName>
    </recommendedName>
</protein>
<gene>
    <name evidence="4" type="ORF">N0V91_011245</name>
</gene>
<keyword evidence="5" id="KW-1185">Reference proteome</keyword>
<proteinExistence type="predicted"/>
<dbReference type="InterPro" id="IPR046623">
    <property type="entry name" value="DUF6536"/>
</dbReference>
<feature type="transmembrane region" description="Helical" evidence="2">
    <location>
        <begin position="115"/>
        <end position="141"/>
    </location>
</feature>
<evidence type="ECO:0000313" key="5">
    <source>
        <dbReference type="Proteomes" id="UP001140510"/>
    </source>
</evidence>
<dbReference type="Pfam" id="PF20163">
    <property type="entry name" value="DUF6536"/>
    <property type="match status" value="1"/>
</dbReference>